<protein>
    <recommendedName>
        <fullName evidence="3">ATP-binding protein</fullName>
    </recommendedName>
</protein>
<comment type="caution">
    <text evidence="1">The sequence shown here is derived from an EMBL/GenBank/DDBJ whole genome shotgun (WGS) entry which is preliminary data.</text>
</comment>
<feature type="non-terminal residue" evidence="1">
    <location>
        <position position="656"/>
    </location>
</feature>
<dbReference type="Proteomes" id="UP001235094">
    <property type="component" value="Unassembled WGS sequence"/>
</dbReference>
<accession>A0ABU0LY72</accession>
<evidence type="ECO:0008006" key="3">
    <source>
        <dbReference type="Google" id="ProtNLM"/>
    </source>
</evidence>
<organism evidence="1 2">
    <name type="scientific">Ancylobacter amanitiformis</name>
    <dbReference type="NCBI Taxonomy" id="217069"/>
    <lineage>
        <taxon>Bacteria</taxon>
        <taxon>Pseudomonadati</taxon>
        <taxon>Pseudomonadota</taxon>
        <taxon>Alphaproteobacteria</taxon>
        <taxon>Hyphomicrobiales</taxon>
        <taxon>Xanthobacteraceae</taxon>
        <taxon>Ancylobacter</taxon>
    </lineage>
</organism>
<sequence length="656" mass="73297">MQPRSASRFRHQNNATSTDALIIDALDEVVRLDPDAIDPIIVKASEVSAPLVIFSSRSSEWDSARTRFAKECFGEEPALVRLLPFDEAEQKILFESEFPDEDFAAFVGEADRFELGALLGIPQFLQLFAAAYIQGGRRFTSKRQIFADAVTRLASEREDSPKQKGRAPITSIVEVGEEVFAKILLSGTSGVSLADDPEDQDFTYFSALTQRDQALLKNMLDTRLFKLASEPGLHEPVHRIVAEYCAARYLVRRIDDASDLLTIRRLLAVAAPNGVVRDELRGLLGWMAALGSPEVQTACIKIDPYAVLANGDPSQMVRASKELLLRELRQLSEIDPYFRRSDSWRRFSVAGFFDRSMIDLVRKGLVGDELVPELRDLLLELLQGSDAATILVPELQGLLLDSNCPRSTRIRVQRLLLELSKHDHRADFLALVKLGDLASLRLAAETAPLFKIGTLEREDMLSLLRMSGQHGDLDRGRDDQYVEHRYYVRAFISSLDLDDTIWLLDELTHDLSCSCGAKNAHSCTCLQSISRIIGELLDRYFALAAGQHDPAQIWAWTKPLSFSGPATDTSVSVEALKQDDTLRQAIHRLAFDGQESADDVWNMRMKLSMSHGHSGLYLKYADYLALYQGALRLTHVRDSQAAENLIRGCGHTEACD</sequence>
<reference evidence="1 2" key="1">
    <citation type="submission" date="2023-07" db="EMBL/GenBank/DDBJ databases">
        <title>Genomic Encyclopedia of Type Strains, Phase IV (KMG-IV): sequencing the most valuable type-strain genomes for metagenomic binning, comparative biology and taxonomic classification.</title>
        <authorList>
            <person name="Goeker M."/>
        </authorList>
    </citation>
    <scope>NUCLEOTIDE SEQUENCE [LARGE SCALE GENOMIC DNA]</scope>
    <source>
        <strain evidence="1 2">DSM 15561</strain>
    </source>
</reference>
<evidence type="ECO:0000313" key="1">
    <source>
        <dbReference type="EMBL" id="MDQ0513553.1"/>
    </source>
</evidence>
<dbReference type="EMBL" id="JAUSVR010000039">
    <property type="protein sequence ID" value="MDQ0513553.1"/>
    <property type="molecule type" value="Genomic_DNA"/>
</dbReference>
<keyword evidence="2" id="KW-1185">Reference proteome</keyword>
<evidence type="ECO:0000313" key="2">
    <source>
        <dbReference type="Proteomes" id="UP001235094"/>
    </source>
</evidence>
<name>A0ABU0LY72_9HYPH</name>
<gene>
    <name evidence="1" type="ORF">QOZ99_004481</name>
</gene>
<proteinExistence type="predicted"/>